<dbReference type="Pfam" id="PF00583">
    <property type="entry name" value="Acetyltransf_1"/>
    <property type="match status" value="1"/>
</dbReference>
<sequence length="311" mass="33334">MHFRFMQTRDVGTVRAFLQAQGLPIAGVMTHKGGFLLAQEEGELAGTVGVEIHDRVGLLRSVAVGAPYRSQGLAALLVGQAIGYARQHGLTDLYLLTTTAEHYFPRFGFKGIPRLAAPAALQASTEFLGACPDSAVLMHLPLKETTMTLTAQPTTASFLQTVRDAPEVPLEFRLNGQTLVPAGYHVTEVKAVTIESMDCGGKANAWKETVVQLMDGTPDEARAGFMTTRKFLSIYDRVAVRIPVQGTAEIRFEYGNVSSPAMQYQLVSVNVQPERVVAELQLPGVMCKATGASSSAGQCCGPVAPELIQLG</sequence>
<dbReference type="RefSeq" id="WP_353544199.1">
    <property type="nucleotide sequence ID" value="NZ_BAABRN010000098.1"/>
</dbReference>
<name>A0ABP9VKP1_9DEIO</name>
<feature type="domain" description="N-acetyltransferase" evidence="1">
    <location>
        <begin position="1"/>
        <end position="143"/>
    </location>
</feature>
<dbReference type="SUPFAM" id="SSF55729">
    <property type="entry name" value="Acyl-CoA N-acyltransferases (Nat)"/>
    <property type="match status" value="1"/>
</dbReference>
<dbReference type="Gene3D" id="3.40.630.30">
    <property type="match status" value="1"/>
</dbReference>
<reference evidence="2 3" key="1">
    <citation type="submission" date="2024-02" db="EMBL/GenBank/DDBJ databases">
        <title>Deinococcus xinjiangensis NBRC 107630.</title>
        <authorList>
            <person name="Ichikawa N."/>
            <person name="Katano-Makiyama Y."/>
            <person name="Hidaka K."/>
        </authorList>
    </citation>
    <scope>NUCLEOTIDE SEQUENCE [LARGE SCALE GENOMIC DNA]</scope>
    <source>
        <strain evidence="2 3">NBRC 107630</strain>
    </source>
</reference>
<evidence type="ECO:0000313" key="3">
    <source>
        <dbReference type="Proteomes" id="UP001458946"/>
    </source>
</evidence>
<accession>A0ABP9VKP1</accession>
<comment type="caution">
    <text evidence="2">The sequence shown here is derived from an EMBL/GenBank/DDBJ whole genome shotgun (WGS) entry which is preliminary data.</text>
</comment>
<dbReference type="EMBL" id="BAABRN010000098">
    <property type="protein sequence ID" value="GAA5504232.1"/>
    <property type="molecule type" value="Genomic_DNA"/>
</dbReference>
<dbReference type="InterPro" id="IPR016181">
    <property type="entry name" value="Acyl_CoA_acyltransferase"/>
</dbReference>
<dbReference type="PROSITE" id="PS51186">
    <property type="entry name" value="GNAT"/>
    <property type="match status" value="1"/>
</dbReference>
<dbReference type="InterPro" id="IPR000182">
    <property type="entry name" value="GNAT_dom"/>
</dbReference>
<gene>
    <name evidence="2" type="ORF">Dxin01_04001</name>
</gene>
<keyword evidence="3" id="KW-1185">Reference proteome</keyword>
<organism evidence="2 3">
    <name type="scientific">Deinococcus xinjiangensis</name>
    <dbReference type="NCBI Taxonomy" id="457454"/>
    <lineage>
        <taxon>Bacteria</taxon>
        <taxon>Thermotogati</taxon>
        <taxon>Deinococcota</taxon>
        <taxon>Deinococci</taxon>
        <taxon>Deinococcales</taxon>
        <taxon>Deinococcaceae</taxon>
        <taxon>Deinococcus</taxon>
    </lineage>
</organism>
<evidence type="ECO:0000313" key="2">
    <source>
        <dbReference type="EMBL" id="GAA5504232.1"/>
    </source>
</evidence>
<dbReference type="CDD" id="cd04301">
    <property type="entry name" value="NAT_SF"/>
    <property type="match status" value="1"/>
</dbReference>
<dbReference type="NCBIfam" id="NF040501">
    <property type="entry name" value="resist_ArsN2"/>
    <property type="match status" value="1"/>
</dbReference>
<dbReference type="Proteomes" id="UP001458946">
    <property type="component" value="Unassembled WGS sequence"/>
</dbReference>
<evidence type="ECO:0000259" key="1">
    <source>
        <dbReference type="PROSITE" id="PS51186"/>
    </source>
</evidence>
<dbReference type="InterPro" id="IPR045534">
    <property type="entry name" value="DUF6428"/>
</dbReference>
<proteinExistence type="predicted"/>
<protein>
    <recommendedName>
        <fullName evidence="1">N-acetyltransferase domain-containing protein</fullName>
    </recommendedName>
</protein>
<dbReference type="Pfam" id="PF20001">
    <property type="entry name" value="DUF6428"/>
    <property type="match status" value="1"/>
</dbReference>